<comment type="caution">
    <text evidence="1">The sequence shown here is derived from an EMBL/GenBank/DDBJ whole genome shotgun (WGS) entry which is preliminary data.</text>
</comment>
<dbReference type="EMBL" id="JAAGLU010000003">
    <property type="protein sequence ID" value="NEC85075.1"/>
    <property type="molecule type" value="Genomic_DNA"/>
</dbReference>
<gene>
    <name evidence="1" type="ORF">G3I71_04195</name>
</gene>
<organism evidence="1">
    <name type="scientific">Streptomyces sp. SID12501</name>
    <dbReference type="NCBI Taxonomy" id="2706042"/>
    <lineage>
        <taxon>Bacteria</taxon>
        <taxon>Bacillati</taxon>
        <taxon>Actinomycetota</taxon>
        <taxon>Actinomycetes</taxon>
        <taxon>Kitasatosporales</taxon>
        <taxon>Streptomycetaceae</taxon>
        <taxon>Streptomyces</taxon>
    </lineage>
</organism>
<dbReference type="RefSeq" id="WP_164312539.1">
    <property type="nucleotide sequence ID" value="NZ_JAAGLU010000003.1"/>
</dbReference>
<reference evidence="1" key="1">
    <citation type="submission" date="2020-01" db="EMBL/GenBank/DDBJ databases">
        <title>Insect and environment-associated Actinomycetes.</title>
        <authorList>
            <person name="Currrie C."/>
            <person name="Chevrette M."/>
            <person name="Carlson C."/>
            <person name="Stubbendieck R."/>
            <person name="Wendt-Pienkowski E."/>
        </authorList>
    </citation>
    <scope>NUCLEOTIDE SEQUENCE</scope>
    <source>
        <strain evidence="1">SID12501</strain>
    </source>
</reference>
<accession>A0A6B3BKD5</accession>
<sequence length="443" mass="45553">MSEWHVVTTAAELLEALAKESEAIEVQGTLSALPPITLPAGVRLRGGTLEFAAKGVRLTRDNTLEDVTIRCAETEVAVGNSTLVADFGTLTLRGVRTTGQVLLLARDQVRAGHVRVEGLTVDAADTRARADRPEGGPGGNYVEVIQGAFTLWNMHTDPTVHITAELLDIATGTAERPVAGVGVFVSGHGRYGLDGGSLAISTLRTGEIHADGGITPGNASLLGGGVFVITGAEVTEVVNAGPVTTHGPNDMVLDNWSQVTTWRTTAPITSYGPSGIGFVNFGTIDRLEIGAPIVTHGAGARGFNLYAGSIRHASFADITTHGDGAVGIQVSMPLPVLDVHGDLTTFGGEALSLVKGVQVPLKAIALSVKPGGDIGRFACTGRIVSHGDDMATVSIEGTVGHFEAADGIAAEGANSDAVHVHGDVPGLEAVTLTVTDGRDRVAV</sequence>
<proteinExistence type="predicted"/>
<dbReference type="AlphaFoldDB" id="A0A6B3BKD5"/>
<protein>
    <submittedName>
        <fullName evidence="1">Uncharacterized protein</fullName>
    </submittedName>
</protein>
<name>A0A6B3BKD5_9ACTN</name>
<evidence type="ECO:0000313" key="1">
    <source>
        <dbReference type="EMBL" id="NEC85075.1"/>
    </source>
</evidence>